<organism evidence="2 3">
    <name type="scientific">Dactylosporangium maewongense</name>
    <dbReference type="NCBI Taxonomy" id="634393"/>
    <lineage>
        <taxon>Bacteria</taxon>
        <taxon>Bacillati</taxon>
        <taxon>Actinomycetota</taxon>
        <taxon>Actinomycetes</taxon>
        <taxon>Micromonosporales</taxon>
        <taxon>Micromonosporaceae</taxon>
        <taxon>Dactylosporangium</taxon>
    </lineage>
</organism>
<evidence type="ECO:0000313" key="2">
    <source>
        <dbReference type="EMBL" id="GAA1538336.1"/>
    </source>
</evidence>
<reference evidence="2 3" key="1">
    <citation type="journal article" date="2019" name="Int. J. Syst. Evol. Microbiol.">
        <title>The Global Catalogue of Microorganisms (GCM) 10K type strain sequencing project: providing services to taxonomists for standard genome sequencing and annotation.</title>
        <authorList>
            <consortium name="The Broad Institute Genomics Platform"/>
            <consortium name="The Broad Institute Genome Sequencing Center for Infectious Disease"/>
            <person name="Wu L."/>
            <person name="Ma J."/>
        </authorList>
    </citation>
    <scope>NUCLEOTIDE SEQUENCE [LARGE SCALE GENOMIC DNA]</scope>
    <source>
        <strain evidence="2 3">JCM 15933</strain>
    </source>
</reference>
<accession>A0ABN2BEH4</accession>
<keyword evidence="1" id="KW-0472">Membrane</keyword>
<evidence type="ECO:0000313" key="3">
    <source>
        <dbReference type="Proteomes" id="UP001501470"/>
    </source>
</evidence>
<sequence length="321" mass="33916">MRLAQLHRPLVVSAAALTVLAVLTGAGVFLDDRELVGAPLWLKPFKFSVSIAVYSVTIAWMLSLLDRRQRLGWWLGTVSVAALTTEIVIIVGQAARGRQSHFNNQTPFDSTLYSVMGATIAIAWVCTLILAVLLLIQRLPDRADALAVRFGLIVGLAGMMVGFLMTMPTKAQLDLPAGESPTIVGAHSVGVADGGPGLPLVGWSTTGGDLRAGHFIGMHALQALPLLGFLLALASRRFARLRPDRVRARLVTVAGLAYAALTGLIVWQALRGQSIVDPDALTLAAAGVVLLATVAGTMWALGGPRTVEPTAAEARMLSEVH</sequence>
<keyword evidence="1" id="KW-1133">Transmembrane helix</keyword>
<dbReference type="RefSeq" id="WP_344506288.1">
    <property type="nucleotide sequence ID" value="NZ_BAAAQD010000014.1"/>
</dbReference>
<proteinExistence type="predicted"/>
<feature type="transmembrane region" description="Helical" evidence="1">
    <location>
        <begin position="212"/>
        <end position="234"/>
    </location>
</feature>
<feature type="transmembrane region" description="Helical" evidence="1">
    <location>
        <begin position="72"/>
        <end position="92"/>
    </location>
</feature>
<feature type="transmembrane region" description="Helical" evidence="1">
    <location>
        <begin position="280"/>
        <end position="301"/>
    </location>
</feature>
<keyword evidence="1" id="KW-0812">Transmembrane</keyword>
<keyword evidence="3" id="KW-1185">Reference proteome</keyword>
<feature type="transmembrane region" description="Helical" evidence="1">
    <location>
        <begin position="112"/>
        <end position="136"/>
    </location>
</feature>
<dbReference type="EMBL" id="BAAAQD010000014">
    <property type="protein sequence ID" value="GAA1538336.1"/>
    <property type="molecule type" value="Genomic_DNA"/>
</dbReference>
<feature type="transmembrane region" description="Helical" evidence="1">
    <location>
        <begin position="148"/>
        <end position="167"/>
    </location>
</feature>
<gene>
    <name evidence="2" type="ORF">GCM10009827_066840</name>
</gene>
<protein>
    <submittedName>
        <fullName evidence="2">Uncharacterized protein</fullName>
    </submittedName>
</protein>
<name>A0ABN2BEH4_9ACTN</name>
<dbReference type="Proteomes" id="UP001501470">
    <property type="component" value="Unassembled WGS sequence"/>
</dbReference>
<feature type="transmembrane region" description="Helical" evidence="1">
    <location>
        <begin position="45"/>
        <end position="65"/>
    </location>
</feature>
<comment type="caution">
    <text evidence="2">The sequence shown here is derived from an EMBL/GenBank/DDBJ whole genome shotgun (WGS) entry which is preliminary data.</text>
</comment>
<evidence type="ECO:0000256" key="1">
    <source>
        <dbReference type="SAM" id="Phobius"/>
    </source>
</evidence>
<feature type="transmembrane region" description="Helical" evidence="1">
    <location>
        <begin position="246"/>
        <end position="268"/>
    </location>
</feature>